<dbReference type="SUPFAM" id="SSF101278">
    <property type="entry name" value="N-terminal domain of adenylylcyclase associated protein, CAP"/>
    <property type="match status" value="2"/>
</dbReference>
<dbReference type="GO" id="GO:0008179">
    <property type="term" value="F:adenylate cyclase binding"/>
    <property type="evidence" value="ECO:0007669"/>
    <property type="project" value="TreeGrafter"/>
</dbReference>
<evidence type="ECO:0000259" key="2">
    <source>
        <dbReference type="Pfam" id="PF21938"/>
    </source>
</evidence>
<dbReference type="AlphaFoldDB" id="A0A6B2L7G3"/>
<dbReference type="EMBL" id="GIBP01003935">
    <property type="protein sequence ID" value="NDV32904.1"/>
    <property type="molecule type" value="Transcribed_RNA"/>
</dbReference>
<dbReference type="FunFam" id="1.25.40.330:FF:000001">
    <property type="entry name" value="Adenylyl cyclase-associated protein"/>
    <property type="match status" value="1"/>
</dbReference>
<accession>A0A6B2L7G3</accession>
<dbReference type="InterPro" id="IPR036222">
    <property type="entry name" value="CAP_N_sf"/>
</dbReference>
<protein>
    <recommendedName>
        <fullName evidence="2">CAP N-terminal domain-containing protein</fullName>
    </recommendedName>
</protein>
<proteinExistence type="inferred from homology"/>
<dbReference type="Pfam" id="PF21938">
    <property type="entry name" value="CAP_N"/>
    <property type="match status" value="2"/>
</dbReference>
<evidence type="ECO:0000256" key="1">
    <source>
        <dbReference type="ARBA" id="ARBA00007659"/>
    </source>
</evidence>
<feature type="domain" description="CAP N-terminal" evidence="2">
    <location>
        <begin position="132"/>
        <end position="290"/>
    </location>
</feature>
<comment type="similarity">
    <text evidence="1">Belongs to the CAP family.</text>
</comment>
<dbReference type="GO" id="GO:0007015">
    <property type="term" value="P:actin filament organization"/>
    <property type="evidence" value="ECO:0007669"/>
    <property type="project" value="TreeGrafter"/>
</dbReference>
<dbReference type="Gene3D" id="1.25.40.330">
    <property type="entry name" value="Adenylate cyclase-associated CAP, N-terminal domain"/>
    <property type="match status" value="2"/>
</dbReference>
<organism evidence="3">
    <name type="scientific">Arcella intermedia</name>
    <dbReference type="NCBI Taxonomy" id="1963864"/>
    <lineage>
        <taxon>Eukaryota</taxon>
        <taxon>Amoebozoa</taxon>
        <taxon>Tubulinea</taxon>
        <taxon>Elardia</taxon>
        <taxon>Arcellinida</taxon>
        <taxon>Sphaerothecina</taxon>
        <taxon>Arcellidae</taxon>
        <taxon>Arcella</taxon>
    </lineage>
</organism>
<feature type="domain" description="CAP N-terminal" evidence="2">
    <location>
        <begin position="2"/>
        <end position="105"/>
    </location>
</feature>
<dbReference type="GO" id="GO:0019933">
    <property type="term" value="P:cAMP-mediated signaling"/>
    <property type="evidence" value="ECO:0007669"/>
    <property type="project" value="TreeGrafter"/>
</dbReference>
<sequence length="294" mass="31946">MQAFLAPVSELMGKIGEVEGKYRGKDHVNHLKTVSEGVQALGWVCVEPTPAPFVKETIGSSEFWSNKILKDYKGKDEGHINWVKGFNGFLKALVPYIQANHTTGLAWNTLGGRTVAAAAPVVQSAGGAQKAFEDLIEEFINPFVQHSDKIGGDVAAQAKLFKEAVVKSAQLIGTASKTKKPSEDAMQAFLAPVSELMGKIGEVEGKYRGKDHVNHLKTVSEGVQALGWVCVEPTPAPFVKETIGSSEFWSNKILSAYKGKDETHVSWVQAFNGFLKALPPYIVSYHTTGLTWSK</sequence>
<name>A0A6B2L7G3_9EUKA</name>
<dbReference type="GO" id="GO:0003779">
    <property type="term" value="F:actin binding"/>
    <property type="evidence" value="ECO:0007669"/>
    <property type="project" value="InterPro"/>
</dbReference>
<dbReference type="PANTHER" id="PTHR10652:SF0">
    <property type="entry name" value="ADENYLYL CYCLASE-ASSOCIATED PROTEIN"/>
    <property type="match status" value="1"/>
</dbReference>
<dbReference type="InterPro" id="IPR053950">
    <property type="entry name" value="CAP_N"/>
</dbReference>
<dbReference type="InterPro" id="IPR001837">
    <property type="entry name" value="Adenylate_cyclase-assoc_CAP"/>
</dbReference>
<dbReference type="PANTHER" id="PTHR10652">
    <property type="entry name" value="ADENYLYL CYCLASE-ASSOCIATED PROTEIN"/>
    <property type="match status" value="1"/>
</dbReference>
<evidence type="ECO:0000313" key="3">
    <source>
        <dbReference type="EMBL" id="NDV32904.1"/>
    </source>
</evidence>
<reference evidence="3" key="1">
    <citation type="journal article" date="2020" name="J. Eukaryot. Microbiol.">
        <title>De novo Sequencing, Assembly and Annotation of the Transcriptome for the Free-Living Testate Amoeba Arcella intermedia.</title>
        <authorList>
            <person name="Ribeiro G.M."/>
            <person name="Porfirio-Sousa A.L."/>
            <person name="Maurer-Alcala X.X."/>
            <person name="Katz L.A."/>
            <person name="Lahr D.J.G."/>
        </authorList>
    </citation>
    <scope>NUCLEOTIDE SEQUENCE</scope>
</reference>
<dbReference type="GO" id="GO:0005737">
    <property type="term" value="C:cytoplasm"/>
    <property type="evidence" value="ECO:0007669"/>
    <property type="project" value="TreeGrafter"/>
</dbReference>